<dbReference type="EMBL" id="CDMZ01003997">
    <property type="protein sequence ID" value="CEM48335.1"/>
    <property type="molecule type" value="Genomic_DNA"/>
</dbReference>
<dbReference type="GO" id="GO:0009086">
    <property type="term" value="P:methionine biosynthetic process"/>
    <property type="evidence" value="ECO:0007669"/>
    <property type="project" value="InterPro"/>
</dbReference>
<evidence type="ECO:0000313" key="9">
    <source>
        <dbReference type="EMBL" id="CEM48335.1"/>
    </source>
</evidence>
<dbReference type="Pfam" id="PF01636">
    <property type="entry name" value="APH"/>
    <property type="match status" value="1"/>
</dbReference>
<evidence type="ECO:0000256" key="2">
    <source>
        <dbReference type="ARBA" id="ARBA00011738"/>
    </source>
</evidence>
<sequence length="307" mass="34392">MQILRKALIEGKTFPHFARHTAEFMASTLFHTSDLYLQAKKKRTAVSSWEENSEMCGLTENVVFTDPFLTDASKTAFPNRHTSPHLDELVVSLRSDPDVILEVSALKDKFLRDKQALLHGDLHTGSVMVSSERTVFIDPEFAFYGPMGFDLGALLANLLIAFFAQDAIGAQEGGDRGHVKEWLLKTIVEVWSLFSSRFVSLWNEKSNTGDGHPRKLLNQIEGGLVSAQTGYLRAVFEDSLGFTACKMIRRVLGVAHVKDLECITEVEAKAKAEKKVLKMAVTLLKELRKEDGFRDIDEVTQFAQKVK</sequence>
<dbReference type="InterPro" id="IPR002575">
    <property type="entry name" value="Aminoglycoside_PTrfase"/>
</dbReference>
<dbReference type="PANTHER" id="PTHR34273:SF2">
    <property type="entry name" value="METHYLTHIORIBOSE KINASE"/>
    <property type="match status" value="1"/>
</dbReference>
<name>A0A0G4HV99_9ALVE</name>
<keyword evidence="6" id="KW-0418">Kinase</keyword>
<evidence type="ECO:0000256" key="3">
    <source>
        <dbReference type="ARBA" id="ARBA00012128"/>
    </source>
</evidence>
<gene>
    <name evidence="9" type="ORF">Cvel_8785</name>
</gene>
<proteinExistence type="inferred from homology"/>
<dbReference type="NCBIfam" id="TIGR01767">
    <property type="entry name" value="MTRK"/>
    <property type="match status" value="1"/>
</dbReference>
<evidence type="ECO:0000256" key="4">
    <source>
        <dbReference type="ARBA" id="ARBA00022679"/>
    </source>
</evidence>
<dbReference type="InterPro" id="IPR011009">
    <property type="entry name" value="Kinase-like_dom_sf"/>
</dbReference>
<dbReference type="VEuPathDB" id="CryptoDB:Cvel_8785"/>
<dbReference type="InterPro" id="IPR009212">
    <property type="entry name" value="Methylthioribose_kinase"/>
</dbReference>
<feature type="domain" description="Aminoglycoside phosphotransferase" evidence="8">
    <location>
        <begin position="96"/>
        <end position="159"/>
    </location>
</feature>
<dbReference type="PANTHER" id="PTHR34273">
    <property type="entry name" value="METHYLTHIORIBOSE KINASE"/>
    <property type="match status" value="1"/>
</dbReference>
<evidence type="ECO:0000256" key="6">
    <source>
        <dbReference type="ARBA" id="ARBA00022777"/>
    </source>
</evidence>
<keyword evidence="7" id="KW-0067">ATP-binding</keyword>
<protein>
    <recommendedName>
        <fullName evidence="3">S-methyl-5-thioribose kinase</fullName>
        <ecNumber evidence="3">2.7.1.100</ecNumber>
    </recommendedName>
</protein>
<keyword evidence="4" id="KW-0808">Transferase</keyword>
<evidence type="ECO:0000256" key="7">
    <source>
        <dbReference type="ARBA" id="ARBA00022840"/>
    </source>
</evidence>
<comment type="subunit">
    <text evidence="2">Homodimer.</text>
</comment>
<dbReference type="Gene3D" id="3.90.1200.10">
    <property type="match status" value="1"/>
</dbReference>
<keyword evidence="5" id="KW-0547">Nucleotide-binding</keyword>
<evidence type="ECO:0000256" key="5">
    <source>
        <dbReference type="ARBA" id="ARBA00022741"/>
    </source>
</evidence>
<evidence type="ECO:0000256" key="1">
    <source>
        <dbReference type="ARBA" id="ARBA00010165"/>
    </source>
</evidence>
<dbReference type="GO" id="GO:0005524">
    <property type="term" value="F:ATP binding"/>
    <property type="evidence" value="ECO:0007669"/>
    <property type="project" value="UniProtKB-KW"/>
</dbReference>
<dbReference type="GO" id="GO:0046522">
    <property type="term" value="F:S-methyl-5-thioribose kinase activity"/>
    <property type="evidence" value="ECO:0007669"/>
    <property type="project" value="UniProtKB-EC"/>
</dbReference>
<dbReference type="EC" id="2.7.1.100" evidence="3"/>
<dbReference type="SUPFAM" id="SSF56112">
    <property type="entry name" value="Protein kinase-like (PK-like)"/>
    <property type="match status" value="1"/>
</dbReference>
<reference evidence="9" key="1">
    <citation type="submission" date="2014-11" db="EMBL/GenBank/DDBJ databases">
        <authorList>
            <person name="Otto D Thomas"/>
            <person name="Naeem Raeece"/>
        </authorList>
    </citation>
    <scope>NUCLEOTIDE SEQUENCE</scope>
</reference>
<dbReference type="AlphaFoldDB" id="A0A0G4HV99"/>
<evidence type="ECO:0000259" key="8">
    <source>
        <dbReference type="Pfam" id="PF01636"/>
    </source>
</evidence>
<comment type="similarity">
    <text evidence="1">Belongs to the methylthioribose kinase family.</text>
</comment>
<accession>A0A0G4HV99</accession>
<organism evidence="9">
    <name type="scientific">Chromera velia CCMP2878</name>
    <dbReference type="NCBI Taxonomy" id="1169474"/>
    <lineage>
        <taxon>Eukaryota</taxon>
        <taxon>Sar</taxon>
        <taxon>Alveolata</taxon>
        <taxon>Colpodellida</taxon>
        <taxon>Chromeraceae</taxon>
        <taxon>Chromera</taxon>
    </lineage>
</organism>